<proteinExistence type="predicted"/>
<accession>A0AAU9W9P4</accession>
<sequence length="114" mass="13392">MDNSTCSNEQEDAANRCRWFRINWKWCKMGSSGLGIDIRSNPMVSLVSAQIIWGFVPWCIYNQTGDSEFYDVRVENMDHRYLYLDVHWYPRCLGCKYNSSVLLQIRQHETGKTG</sequence>
<gene>
    <name evidence="1" type="ORF">PMEA_00034544</name>
</gene>
<reference evidence="1 2" key="1">
    <citation type="submission" date="2022-05" db="EMBL/GenBank/DDBJ databases">
        <authorList>
            <consortium name="Genoscope - CEA"/>
            <person name="William W."/>
        </authorList>
    </citation>
    <scope>NUCLEOTIDE SEQUENCE [LARGE SCALE GENOMIC DNA]</scope>
</reference>
<evidence type="ECO:0000313" key="2">
    <source>
        <dbReference type="Proteomes" id="UP001159428"/>
    </source>
</evidence>
<protein>
    <submittedName>
        <fullName evidence="1">Uncharacterized protein</fullName>
    </submittedName>
</protein>
<keyword evidence="2" id="KW-1185">Reference proteome</keyword>
<dbReference type="Proteomes" id="UP001159428">
    <property type="component" value="Unassembled WGS sequence"/>
</dbReference>
<organism evidence="1 2">
    <name type="scientific">Pocillopora meandrina</name>
    <dbReference type="NCBI Taxonomy" id="46732"/>
    <lineage>
        <taxon>Eukaryota</taxon>
        <taxon>Metazoa</taxon>
        <taxon>Cnidaria</taxon>
        <taxon>Anthozoa</taxon>
        <taxon>Hexacorallia</taxon>
        <taxon>Scleractinia</taxon>
        <taxon>Astrocoeniina</taxon>
        <taxon>Pocilloporidae</taxon>
        <taxon>Pocillopora</taxon>
    </lineage>
</organism>
<comment type="caution">
    <text evidence="1">The sequence shown here is derived from an EMBL/GenBank/DDBJ whole genome shotgun (WGS) entry which is preliminary data.</text>
</comment>
<evidence type="ECO:0000313" key="1">
    <source>
        <dbReference type="EMBL" id="CAH3104115.1"/>
    </source>
</evidence>
<dbReference type="AlphaFoldDB" id="A0AAU9W9P4"/>
<name>A0AAU9W9P4_9CNID</name>
<dbReference type="EMBL" id="CALNXJ010000009">
    <property type="protein sequence ID" value="CAH3104115.1"/>
    <property type="molecule type" value="Genomic_DNA"/>
</dbReference>